<reference evidence="2" key="1">
    <citation type="submission" date="2023-06" db="EMBL/GenBank/DDBJ databases">
        <title>Genome-scale phylogeny and comparative genomics of the fungal order Sordariales.</title>
        <authorList>
            <consortium name="Lawrence Berkeley National Laboratory"/>
            <person name="Hensen N."/>
            <person name="Bonometti L."/>
            <person name="Westerberg I."/>
            <person name="Brannstrom I.O."/>
            <person name="Guillou S."/>
            <person name="Cros-Aarteil S."/>
            <person name="Calhoun S."/>
            <person name="Haridas S."/>
            <person name="Kuo A."/>
            <person name="Mondo S."/>
            <person name="Pangilinan J."/>
            <person name="Riley R."/>
            <person name="LaButti K."/>
            <person name="Andreopoulos B."/>
            <person name="Lipzen A."/>
            <person name="Chen C."/>
            <person name="Yanf M."/>
            <person name="Daum C."/>
            <person name="Ng V."/>
            <person name="Clum A."/>
            <person name="Steindorff A."/>
            <person name="Ohm R."/>
            <person name="Martin F."/>
            <person name="Silar P."/>
            <person name="Natvig D."/>
            <person name="Lalanne C."/>
            <person name="Gautier V."/>
            <person name="Ament-velasquez S.L."/>
            <person name="Kruys A."/>
            <person name="Hutchinson M.I."/>
            <person name="Powell A.J."/>
            <person name="Barry K."/>
            <person name="Miller A.N."/>
            <person name="Grigoriev I.V."/>
            <person name="Debuchy R."/>
            <person name="Gladieux P."/>
            <person name="Thoren M.H."/>
            <person name="Johannesson H."/>
        </authorList>
    </citation>
    <scope>NUCLEOTIDE SEQUENCE</scope>
    <source>
        <strain evidence="2">SMH2392-1A</strain>
    </source>
</reference>
<accession>A0AA40DI16</accession>
<evidence type="ECO:0000313" key="2">
    <source>
        <dbReference type="EMBL" id="KAK0701572.1"/>
    </source>
</evidence>
<dbReference type="RefSeq" id="XP_060289236.1">
    <property type="nucleotide sequence ID" value="XM_060435494.1"/>
</dbReference>
<sequence>MRRLLRDAFRGLTEDDNNRRAPAQASQAGPFHGGPIPPPQGSQGQGMWPPPPGMCPPPALGTATSHHLPPSGTSVYGSPPPAHGIGVPQPLTVPYQPRPSLAGFANPQHHHHGQMAGIPAPAGMEYWYSQVAMPPRGQQPAMISPPAVLPQSSVAPQQTMTRGPLPNIPTAGTGNTSSSQGAHSSVLTLPVRPAAPETPGQLHCRWCQKCKRGLAYCTLSFICTTCRAWLCPGCSEVHRRTHNKEYVRAELRQWGAAPPPSFSNAEAICVVCPGSKEVRARMQCKYCSYALCLSCCSNSVALTMFLGPAHSLRHMSLGKKAVDIELLVVYPESWFVTEKRRSQAYHCQERPTAIMHCYRCHLL</sequence>
<dbReference type="Proteomes" id="UP001172101">
    <property type="component" value="Unassembled WGS sequence"/>
</dbReference>
<name>A0AA40DI16_9PEZI</name>
<protein>
    <submittedName>
        <fullName evidence="2">Uncharacterized protein</fullName>
    </submittedName>
</protein>
<evidence type="ECO:0000256" key="1">
    <source>
        <dbReference type="SAM" id="MobiDB-lite"/>
    </source>
</evidence>
<feature type="region of interest" description="Disordered" evidence="1">
    <location>
        <begin position="1"/>
        <end position="69"/>
    </location>
</feature>
<feature type="compositionally biased region" description="Polar residues" evidence="1">
    <location>
        <begin position="170"/>
        <end position="185"/>
    </location>
</feature>
<proteinExistence type="predicted"/>
<feature type="compositionally biased region" description="Basic and acidic residues" evidence="1">
    <location>
        <begin position="1"/>
        <end position="19"/>
    </location>
</feature>
<dbReference type="GeneID" id="85318764"/>
<evidence type="ECO:0000313" key="3">
    <source>
        <dbReference type="Proteomes" id="UP001172101"/>
    </source>
</evidence>
<dbReference type="EMBL" id="JAUIRO010000009">
    <property type="protein sequence ID" value="KAK0701572.1"/>
    <property type="molecule type" value="Genomic_DNA"/>
</dbReference>
<comment type="caution">
    <text evidence="2">The sequence shown here is derived from an EMBL/GenBank/DDBJ whole genome shotgun (WGS) entry which is preliminary data.</text>
</comment>
<dbReference type="AlphaFoldDB" id="A0AA40DI16"/>
<feature type="compositionally biased region" description="Polar residues" evidence="1">
    <location>
        <begin position="152"/>
        <end position="161"/>
    </location>
</feature>
<gene>
    <name evidence="2" type="ORF">B0T26DRAFT_523423</name>
</gene>
<feature type="region of interest" description="Disordered" evidence="1">
    <location>
        <begin position="152"/>
        <end position="185"/>
    </location>
</feature>
<keyword evidence="3" id="KW-1185">Reference proteome</keyword>
<feature type="compositionally biased region" description="Pro residues" evidence="1">
    <location>
        <begin position="48"/>
        <end position="59"/>
    </location>
</feature>
<organism evidence="2 3">
    <name type="scientific">Lasiosphaeria miniovina</name>
    <dbReference type="NCBI Taxonomy" id="1954250"/>
    <lineage>
        <taxon>Eukaryota</taxon>
        <taxon>Fungi</taxon>
        <taxon>Dikarya</taxon>
        <taxon>Ascomycota</taxon>
        <taxon>Pezizomycotina</taxon>
        <taxon>Sordariomycetes</taxon>
        <taxon>Sordariomycetidae</taxon>
        <taxon>Sordariales</taxon>
        <taxon>Lasiosphaeriaceae</taxon>
        <taxon>Lasiosphaeria</taxon>
    </lineage>
</organism>